<comment type="caution">
    <text evidence="1">The sequence shown here is derived from an EMBL/GenBank/DDBJ whole genome shotgun (WGS) entry which is preliminary data.</text>
</comment>
<evidence type="ECO:0000313" key="2">
    <source>
        <dbReference type="Proteomes" id="UP001501666"/>
    </source>
</evidence>
<proteinExistence type="predicted"/>
<gene>
    <name evidence="1" type="ORF">GCM10010412_031420</name>
</gene>
<dbReference type="Proteomes" id="UP001501666">
    <property type="component" value="Unassembled WGS sequence"/>
</dbReference>
<organism evidence="1 2">
    <name type="scientific">Nonomuraea recticatena</name>
    <dbReference type="NCBI Taxonomy" id="46178"/>
    <lineage>
        <taxon>Bacteria</taxon>
        <taxon>Bacillati</taxon>
        <taxon>Actinomycetota</taxon>
        <taxon>Actinomycetes</taxon>
        <taxon>Streptosporangiales</taxon>
        <taxon>Streptosporangiaceae</taxon>
        <taxon>Nonomuraea</taxon>
    </lineage>
</organism>
<protein>
    <submittedName>
        <fullName evidence="1">Uncharacterized protein</fullName>
    </submittedName>
</protein>
<dbReference type="EMBL" id="BAAATE010000006">
    <property type="protein sequence ID" value="GAA2659444.1"/>
    <property type="molecule type" value="Genomic_DNA"/>
</dbReference>
<name>A0ABP6E655_9ACTN</name>
<accession>A0ABP6E655</accession>
<keyword evidence="2" id="KW-1185">Reference proteome</keyword>
<sequence length="122" mass="13403">MPVTSAVRDRCRALLRQGEEIRYVFPALSIGPPGVANFLIVVTDRSVSVLATRMLRNDRPVSLYAAFPRATRLGPITMAPSPVIQVGEMFFEFDEEYAAVVAAADAEVFDPELLPLDPLPEL</sequence>
<evidence type="ECO:0000313" key="1">
    <source>
        <dbReference type="EMBL" id="GAA2659444.1"/>
    </source>
</evidence>
<reference evidence="2" key="1">
    <citation type="journal article" date="2019" name="Int. J. Syst. Evol. Microbiol.">
        <title>The Global Catalogue of Microorganisms (GCM) 10K type strain sequencing project: providing services to taxonomists for standard genome sequencing and annotation.</title>
        <authorList>
            <consortium name="The Broad Institute Genomics Platform"/>
            <consortium name="The Broad Institute Genome Sequencing Center for Infectious Disease"/>
            <person name="Wu L."/>
            <person name="Ma J."/>
        </authorList>
    </citation>
    <scope>NUCLEOTIDE SEQUENCE [LARGE SCALE GENOMIC DNA]</scope>
    <source>
        <strain evidence="2">JCM 6835</strain>
    </source>
</reference>